<keyword evidence="3" id="KW-1185">Reference proteome</keyword>
<proteinExistence type="predicted"/>
<comment type="caution">
    <text evidence="2">The sequence shown here is derived from an EMBL/GenBank/DDBJ whole genome shotgun (WGS) entry which is preliminary data.</text>
</comment>
<gene>
    <name evidence="2" type="ORF">QR685DRAFT_594376</name>
</gene>
<evidence type="ECO:0000313" key="3">
    <source>
        <dbReference type="Proteomes" id="UP001451303"/>
    </source>
</evidence>
<dbReference type="EMBL" id="JAVLET010000001">
    <property type="protein sequence ID" value="KAL0475936.1"/>
    <property type="molecule type" value="Genomic_DNA"/>
</dbReference>
<protein>
    <submittedName>
        <fullName evidence="2">Uncharacterized protein</fullName>
    </submittedName>
</protein>
<name>A0ABR3DTD8_NEUIN</name>
<feature type="region of interest" description="Disordered" evidence="1">
    <location>
        <begin position="49"/>
        <end position="72"/>
    </location>
</feature>
<evidence type="ECO:0000313" key="2">
    <source>
        <dbReference type="EMBL" id="KAL0475936.1"/>
    </source>
</evidence>
<accession>A0ABR3DTD8</accession>
<evidence type="ECO:0000256" key="1">
    <source>
        <dbReference type="SAM" id="MobiDB-lite"/>
    </source>
</evidence>
<dbReference type="Proteomes" id="UP001451303">
    <property type="component" value="Unassembled WGS sequence"/>
</dbReference>
<sequence>MATNKNYQEALAQLRAAWWNEEADLAKAFANAADQEAWLKHFHECLGSIKQGPPPPPPKAQTSCPEDTGVGPHTPTVVRKSCGVEVDDDTTGSRVVKIFEYEKLVESSKDKGKDAEVNVEYWITRPTALLVEVPGTELSRVHIGIKGPGKIHAEKAIAVVESATSHSEFVENVSKGAMRN</sequence>
<organism evidence="2 3">
    <name type="scientific">Neurospora intermedia</name>
    <dbReference type="NCBI Taxonomy" id="5142"/>
    <lineage>
        <taxon>Eukaryota</taxon>
        <taxon>Fungi</taxon>
        <taxon>Dikarya</taxon>
        <taxon>Ascomycota</taxon>
        <taxon>Pezizomycotina</taxon>
        <taxon>Sordariomycetes</taxon>
        <taxon>Sordariomycetidae</taxon>
        <taxon>Sordariales</taxon>
        <taxon>Sordariaceae</taxon>
        <taxon>Neurospora</taxon>
    </lineage>
</organism>
<reference evidence="2 3" key="1">
    <citation type="submission" date="2023-09" db="EMBL/GenBank/DDBJ databases">
        <title>Multi-omics analysis of a traditional fermented food reveals byproduct-associated fungal strains for waste-to-food upcycling.</title>
        <authorList>
            <consortium name="Lawrence Berkeley National Laboratory"/>
            <person name="Rekdal V.M."/>
            <person name="Villalobos-Escobedo J.M."/>
            <person name="Rodriguez-Valeron N."/>
            <person name="Garcia M.O."/>
            <person name="Vasquez D.P."/>
            <person name="Damayanti I."/>
            <person name="Sorensen P.M."/>
            <person name="Baidoo E.E."/>
            <person name="De Carvalho A.C."/>
            <person name="Riley R."/>
            <person name="Lipzen A."/>
            <person name="He G."/>
            <person name="Yan M."/>
            <person name="Haridas S."/>
            <person name="Daum C."/>
            <person name="Yoshinaga Y."/>
            <person name="Ng V."/>
            <person name="Grigoriev I.V."/>
            <person name="Munk R."/>
            <person name="Nuraida L."/>
            <person name="Wijaya C.H."/>
            <person name="Morales P.-C."/>
            <person name="Keasling J.D."/>
        </authorList>
    </citation>
    <scope>NUCLEOTIDE SEQUENCE [LARGE SCALE GENOMIC DNA]</scope>
    <source>
        <strain evidence="2 3">FGSC 2613</strain>
    </source>
</reference>